<gene>
    <name evidence="1" type="ORF">ARALYDRAFT_662415</name>
</gene>
<name>D7M4J6_ARALL</name>
<reference evidence="2" key="1">
    <citation type="journal article" date="2011" name="Nat. Genet.">
        <title>The Arabidopsis lyrata genome sequence and the basis of rapid genome size change.</title>
        <authorList>
            <person name="Hu T.T."/>
            <person name="Pattyn P."/>
            <person name="Bakker E.G."/>
            <person name="Cao J."/>
            <person name="Cheng J.-F."/>
            <person name="Clark R.M."/>
            <person name="Fahlgren N."/>
            <person name="Fawcett J.A."/>
            <person name="Grimwood J."/>
            <person name="Gundlach H."/>
            <person name="Haberer G."/>
            <person name="Hollister J.D."/>
            <person name="Ossowski S."/>
            <person name="Ottilar R.P."/>
            <person name="Salamov A.A."/>
            <person name="Schneeberger K."/>
            <person name="Spannagl M."/>
            <person name="Wang X."/>
            <person name="Yang L."/>
            <person name="Nasrallah M.E."/>
            <person name="Bergelson J."/>
            <person name="Carrington J.C."/>
            <person name="Gaut B.S."/>
            <person name="Schmutz J."/>
            <person name="Mayer K.F.X."/>
            <person name="Van de Peer Y."/>
            <person name="Grigoriev I.V."/>
            <person name="Nordborg M."/>
            <person name="Weigel D."/>
            <person name="Guo Y.-L."/>
        </authorList>
    </citation>
    <scope>NUCLEOTIDE SEQUENCE [LARGE SCALE GENOMIC DNA]</scope>
    <source>
        <strain evidence="2">cv. MN47</strain>
    </source>
</reference>
<dbReference type="Proteomes" id="UP000008694">
    <property type="component" value="Unassembled WGS sequence"/>
</dbReference>
<sequence>MIVVDVKGNYIEVIVPNRTYRKAFVRNLSEGKWFYLENFHVFPSKSTCFALNTYEIRCMWETTMVSVSDKTSNNFYHFVFPSEVENALDVQFHHVTECCETVVKKVSTILSSPSYNYQPIVAMMRFWRVQAFEGKNVVMSVDDCARVYINPTFEDFDLEGYIEKRVIHVMFCFLNTVEASQTRNLMLFTWRRLRLTKGWNALWDAGL</sequence>
<dbReference type="CDD" id="cd04481">
    <property type="entry name" value="RPA1_DBD_B_like"/>
    <property type="match status" value="1"/>
</dbReference>
<accession>D7M4J6</accession>
<dbReference type="Gramene" id="Al_scaffold_0006_2480">
    <property type="protein sequence ID" value="Al_scaffold_0006_2480"/>
    <property type="gene ID" value="Al_scaffold_0006_2480"/>
</dbReference>
<proteinExistence type="predicted"/>
<evidence type="ECO:0000313" key="2">
    <source>
        <dbReference type="Proteomes" id="UP000008694"/>
    </source>
</evidence>
<protein>
    <submittedName>
        <fullName evidence="1">Predicted protein</fullName>
    </submittedName>
</protein>
<evidence type="ECO:0000313" key="1">
    <source>
        <dbReference type="EMBL" id="EFH50532.1"/>
    </source>
</evidence>
<dbReference type="eggNOG" id="KOG0851">
    <property type="taxonomic scope" value="Eukaryota"/>
</dbReference>
<organism evidence="2">
    <name type="scientific">Arabidopsis lyrata subsp. lyrata</name>
    <name type="common">Lyre-leaved rock-cress</name>
    <dbReference type="NCBI Taxonomy" id="81972"/>
    <lineage>
        <taxon>Eukaryota</taxon>
        <taxon>Viridiplantae</taxon>
        <taxon>Streptophyta</taxon>
        <taxon>Embryophyta</taxon>
        <taxon>Tracheophyta</taxon>
        <taxon>Spermatophyta</taxon>
        <taxon>Magnoliopsida</taxon>
        <taxon>eudicotyledons</taxon>
        <taxon>Gunneridae</taxon>
        <taxon>Pentapetalae</taxon>
        <taxon>rosids</taxon>
        <taxon>malvids</taxon>
        <taxon>Brassicales</taxon>
        <taxon>Brassicaceae</taxon>
        <taxon>Camelineae</taxon>
        <taxon>Arabidopsis</taxon>
    </lineage>
</organism>
<dbReference type="AlphaFoldDB" id="D7M4J6"/>
<dbReference type="HOGENOM" id="CLU_1327962_0_0_1"/>
<dbReference type="STRING" id="81972.D7M4J6"/>
<dbReference type="EMBL" id="GL348718">
    <property type="protein sequence ID" value="EFH50532.1"/>
    <property type="molecule type" value="Genomic_DNA"/>
</dbReference>
<keyword evidence="2" id="KW-1185">Reference proteome</keyword>